<dbReference type="InterPro" id="IPR036663">
    <property type="entry name" value="Fumarylacetoacetase_C_sf"/>
</dbReference>
<dbReference type="PANTHER" id="PTHR42796:SF4">
    <property type="entry name" value="FUMARYLACETOACETATE HYDROLASE DOMAIN-CONTAINING PROTEIN 2A"/>
    <property type="match status" value="1"/>
</dbReference>
<dbReference type="AlphaFoldDB" id="A0A2U1ZUK8"/>
<dbReference type="Proteomes" id="UP000245166">
    <property type="component" value="Unassembled WGS sequence"/>
</dbReference>
<name>A0A2U1ZUK8_9MICO</name>
<dbReference type="GO" id="GO:0019752">
    <property type="term" value="P:carboxylic acid metabolic process"/>
    <property type="evidence" value="ECO:0007669"/>
    <property type="project" value="UniProtKB-ARBA"/>
</dbReference>
<evidence type="ECO:0000313" key="4">
    <source>
        <dbReference type="EMBL" id="PWD50666.1"/>
    </source>
</evidence>
<gene>
    <name evidence="4" type="ORF">C8046_08365</name>
</gene>
<dbReference type="PANTHER" id="PTHR42796">
    <property type="entry name" value="FUMARYLACETOACETATE HYDROLASE DOMAIN-CONTAINING PROTEIN 2A-RELATED"/>
    <property type="match status" value="1"/>
</dbReference>
<evidence type="ECO:0000256" key="1">
    <source>
        <dbReference type="ARBA" id="ARBA00010211"/>
    </source>
</evidence>
<dbReference type="SUPFAM" id="SSF56529">
    <property type="entry name" value="FAH"/>
    <property type="match status" value="1"/>
</dbReference>
<comment type="similarity">
    <text evidence="1">Belongs to the FAH family.</text>
</comment>
<dbReference type="InterPro" id="IPR051121">
    <property type="entry name" value="FAH"/>
</dbReference>
<dbReference type="Gene3D" id="3.90.850.10">
    <property type="entry name" value="Fumarylacetoacetase-like, C-terminal domain"/>
    <property type="match status" value="1"/>
</dbReference>
<accession>A0A2U1ZUK8</accession>
<dbReference type="Pfam" id="PF01557">
    <property type="entry name" value="FAA_hydrolase"/>
    <property type="match status" value="1"/>
</dbReference>
<dbReference type="FunFam" id="3.90.850.10:FF:000002">
    <property type="entry name" value="2-hydroxyhepta-2,4-diene-1,7-dioate isomerase"/>
    <property type="match status" value="1"/>
</dbReference>
<protein>
    <submittedName>
        <fullName evidence="4">2-keto-4-pentenoate hydratase</fullName>
    </submittedName>
</protein>
<keyword evidence="2" id="KW-0479">Metal-binding</keyword>
<sequence length="317" mass="32774">MRLVTYERAGVVAPGALLPGGDVLDLAEVLDDGGAPARDHDLTALLAAGALPRARALVEAAEAALAAGVAAGAGSVGAVHPIAEVRLLAPVRPGKLLCIGYNYRGHEADGQVADPEFPDVFVKTANTVVGPQDAVVVPRASGNVDYEAEVGIVVGSRCHEVDEAEALDHVAGYTIVNDVSARDWQGRTSQWALGKSFDTFAPLGPALVTTDEVGDPHALEVTLRHNGRLTVSSSTARMVFSMAFLVSYLSQVMTLEPGDVIATGTPQKLPEALAAPAPMRPGDVVEITVSRLGTLRTAVVAPSHPDPSGAARAGRPR</sequence>
<dbReference type="GO" id="GO:0046872">
    <property type="term" value="F:metal ion binding"/>
    <property type="evidence" value="ECO:0007669"/>
    <property type="project" value="UniProtKB-KW"/>
</dbReference>
<dbReference type="InterPro" id="IPR011234">
    <property type="entry name" value="Fumarylacetoacetase-like_C"/>
</dbReference>
<dbReference type="EMBL" id="PYHR01000002">
    <property type="protein sequence ID" value="PWD50666.1"/>
    <property type="molecule type" value="Genomic_DNA"/>
</dbReference>
<keyword evidence="5" id="KW-1185">Reference proteome</keyword>
<reference evidence="4 5" key="1">
    <citation type="submission" date="2018-03" db="EMBL/GenBank/DDBJ databases">
        <title>Genome assembly of novel Miniimonas species PCH200.</title>
        <authorList>
            <person name="Thakur V."/>
            <person name="Kumar V."/>
            <person name="Singh D."/>
        </authorList>
    </citation>
    <scope>NUCLEOTIDE SEQUENCE [LARGE SCALE GENOMIC DNA]</scope>
    <source>
        <strain evidence="4 5">PCH200</strain>
    </source>
</reference>
<dbReference type="OrthoDB" id="9805307at2"/>
<feature type="domain" description="Fumarylacetoacetase-like C-terminal" evidence="3">
    <location>
        <begin position="96"/>
        <end position="300"/>
    </location>
</feature>
<proteinExistence type="inferred from homology"/>
<evidence type="ECO:0000256" key="2">
    <source>
        <dbReference type="ARBA" id="ARBA00022723"/>
    </source>
</evidence>
<evidence type="ECO:0000259" key="3">
    <source>
        <dbReference type="Pfam" id="PF01557"/>
    </source>
</evidence>
<dbReference type="GO" id="GO:0016853">
    <property type="term" value="F:isomerase activity"/>
    <property type="evidence" value="ECO:0007669"/>
    <property type="project" value="UniProtKB-ARBA"/>
</dbReference>
<evidence type="ECO:0000313" key="5">
    <source>
        <dbReference type="Proteomes" id="UP000245166"/>
    </source>
</evidence>
<organism evidence="4 5">
    <name type="scientific">Serinibacter arcticus</name>
    <dbReference type="NCBI Taxonomy" id="1655435"/>
    <lineage>
        <taxon>Bacteria</taxon>
        <taxon>Bacillati</taxon>
        <taxon>Actinomycetota</taxon>
        <taxon>Actinomycetes</taxon>
        <taxon>Micrococcales</taxon>
        <taxon>Beutenbergiaceae</taxon>
        <taxon>Serinibacter</taxon>
    </lineage>
</organism>
<comment type="caution">
    <text evidence="4">The sequence shown here is derived from an EMBL/GenBank/DDBJ whole genome shotgun (WGS) entry which is preliminary data.</text>
</comment>